<dbReference type="Gene3D" id="3.80.10.10">
    <property type="entry name" value="Ribonuclease Inhibitor"/>
    <property type="match status" value="1"/>
</dbReference>
<dbReference type="EMBL" id="JAXQNO010000006">
    <property type="protein sequence ID" value="KAK4796051.1"/>
    <property type="molecule type" value="Genomic_DNA"/>
</dbReference>
<protein>
    <submittedName>
        <fullName evidence="1">Uncharacterized protein</fullName>
    </submittedName>
</protein>
<keyword evidence="2" id="KW-1185">Reference proteome</keyword>
<dbReference type="SUPFAM" id="SSF52047">
    <property type="entry name" value="RNI-like"/>
    <property type="match status" value="1"/>
</dbReference>
<comment type="caution">
    <text evidence="1">The sequence shown here is derived from an EMBL/GenBank/DDBJ whole genome shotgun (WGS) entry which is preliminary data.</text>
</comment>
<gene>
    <name evidence="1" type="ORF">SAY86_028377</name>
</gene>
<accession>A0AAN7RDZ6</accession>
<sequence>MFFCRDLKNLKDLILSNSSYLESMPYFREHMIIERLVLKKCCLLKNICDYIGNLKCLKHLELCDESVVSLPESKKTFQVMIIQVNFSSLSHIESRFVIILSERYSATSAQFIILNYSAC</sequence>
<dbReference type="Proteomes" id="UP001346149">
    <property type="component" value="Unassembled WGS sequence"/>
</dbReference>
<reference evidence="1 2" key="1">
    <citation type="journal article" date="2023" name="Hortic Res">
        <title>Pangenome of water caltrop reveals structural variations and asymmetric subgenome divergence after allopolyploidization.</title>
        <authorList>
            <person name="Zhang X."/>
            <person name="Chen Y."/>
            <person name="Wang L."/>
            <person name="Yuan Y."/>
            <person name="Fang M."/>
            <person name="Shi L."/>
            <person name="Lu R."/>
            <person name="Comes H.P."/>
            <person name="Ma Y."/>
            <person name="Chen Y."/>
            <person name="Huang G."/>
            <person name="Zhou Y."/>
            <person name="Zheng Z."/>
            <person name="Qiu Y."/>
        </authorList>
    </citation>
    <scope>NUCLEOTIDE SEQUENCE [LARGE SCALE GENOMIC DNA]</scope>
    <source>
        <strain evidence="1">F231</strain>
    </source>
</reference>
<proteinExistence type="predicted"/>
<organism evidence="1 2">
    <name type="scientific">Trapa natans</name>
    <name type="common">Water chestnut</name>
    <dbReference type="NCBI Taxonomy" id="22666"/>
    <lineage>
        <taxon>Eukaryota</taxon>
        <taxon>Viridiplantae</taxon>
        <taxon>Streptophyta</taxon>
        <taxon>Embryophyta</taxon>
        <taxon>Tracheophyta</taxon>
        <taxon>Spermatophyta</taxon>
        <taxon>Magnoliopsida</taxon>
        <taxon>eudicotyledons</taxon>
        <taxon>Gunneridae</taxon>
        <taxon>Pentapetalae</taxon>
        <taxon>rosids</taxon>
        <taxon>malvids</taxon>
        <taxon>Myrtales</taxon>
        <taxon>Lythraceae</taxon>
        <taxon>Trapa</taxon>
    </lineage>
</organism>
<dbReference type="AlphaFoldDB" id="A0AAN7RDZ6"/>
<dbReference type="InterPro" id="IPR032675">
    <property type="entry name" value="LRR_dom_sf"/>
</dbReference>
<evidence type="ECO:0000313" key="2">
    <source>
        <dbReference type="Proteomes" id="UP001346149"/>
    </source>
</evidence>
<name>A0AAN7RDZ6_TRANT</name>
<evidence type="ECO:0000313" key="1">
    <source>
        <dbReference type="EMBL" id="KAK4796051.1"/>
    </source>
</evidence>